<evidence type="ECO:0000256" key="2">
    <source>
        <dbReference type="SAM" id="SignalP"/>
    </source>
</evidence>
<keyword evidence="2" id="KW-0732">Signal</keyword>
<proteinExistence type="predicted"/>
<feature type="compositionally biased region" description="Low complexity" evidence="1">
    <location>
        <begin position="219"/>
        <end position="242"/>
    </location>
</feature>
<evidence type="ECO:0000313" key="3">
    <source>
        <dbReference type="EMBL" id="ORY29703.1"/>
    </source>
</evidence>
<evidence type="ECO:0000256" key="1">
    <source>
        <dbReference type="SAM" id="MobiDB-lite"/>
    </source>
</evidence>
<feature type="chain" id="PRO_5011965717" description="Scaffoldin" evidence="2">
    <location>
        <begin position="23"/>
        <end position="618"/>
    </location>
</feature>
<evidence type="ECO:0008006" key="5">
    <source>
        <dbReference type="Google" id="ProtNLM"/>
    </source>
</evidence>
<dbReference type="Proteomes" id="UP000193920">
    <property type="component" value="Unassembled WGS sequence"/>
</dbReference>
<feature type="signal peptide" evidence="2">
    <location>
        <begin position="1"/>
        <end position="22"/>
    </location>
</feature>
<dbReference type="AlphaFoldDB" id="A0A1Y2B4E2"/>
<protein>
    <recommendedName>
        <fullName evidence="5">Scaffoldin</fullName>
    </recommendedName>
</protein>
<feature type="region of interest" description="Disordered" evidence="1">
    <location>
        <begin position="211"/>
        <end position="242"/>
    </location>
</feature>
<reference evidence="3 4" key="1">
    <citation type="submission" date="2016-08" db="EMBL/GenBank/DDBJ databases">
        <title>A Parts List for Fungal Cellulosomes Revealed by Comparative Genomics.</title>
        <authorList>
            <consortium name="DOE Joint Genome Institute"/>
            <person name="Haitjema C.H."/>
            <person name="Gilmore S.P."/>
            <person name="Henske J.K."/>
            <person name="Solomon K.V."/>
            <person name="De Groot R."/>
            <person name="Kuo A."/>
            <person name="Mondo S.J."/>
            <person name="Salamov A.A."/>
            <person name="Labutti K."/>
            <person name="Zhao Z."/>
            <person name="Chiniquy J."/>
            <person name="Barry K."/>
            <person name="Brewer H.M."/>
            <person name="Purvine S.O."/>
            <person name="Wright A.T."/>
            <person name="Boxma B."/>
            <person name="Van Alen T."/>
            <person name="Hackstein J.H."/>
            <person name="Baker S.E."/>
            <person name="Grigoriev I.V."/>
            <person name="O'Malley M.A."/>
        </authorList>
    </citation>
    <scope>NUCLEOTIDE SEQUENCE [LARGE SCALE GENOMIC DNA]</scope>
    <source>
        <strain evidence="3 4">G1</strain>
    </source>
</reference>
<sequence length="618" mass="66456">MWNKKYLSLLGLFLISLRRISAATETCTPTYAGSTYTIPNCKDGYYLLKNGGSAAVASATDLGGCTNGSKCNLYKCETTSGKTTCSADTSVTGYVVYGGDEKALLLCTAGACQNVADAEGTYLNAGYDKGTKGVILCGDEGCDTLTTTDAIYLDATSAIATDPTKFTKLITCTGGKCSSEDPFAPNIVLDYASKKGNGKYGQLIKCVEGTPTRAKRSGSESSNNSDSGSGSSSGEGKSTGVSDTCMVMEHGATETKVTHYVSDTGDISDNIGDQLITCTSDGCFIDETPDEGYYINSDPEDDDMIIQCEKEGENDYDCFQIDSSTFSDDCENPGEIMITGSGSEGKASLCISDKKEEAKEIKSDNEDEYIFITVDDKTFPGVTTEGKICVKISGDEGSVTKASNNFCTGEEIKECKVSTGSNCMIETYYLIDSTDKIISKGTGSLFYCAVENEACTKIFNIGIYIEDKENIYYCSKQDTLSCEKRKYEDTCDESTTGRIIYKDPILSICVNDGVEIELSLSNNGYYVVAGSTGNIFTEDDNKYSIIKIDGKVITLDTKYKNNSKYIYVNSGNSGKYKIMDSKESCPKKDSIFDKDSILELKCTNGECTEPTSPEPASP</sequence>
<accession>A0A1Y2B4E2</accession>
<dbReference type="EMBL" id="MCOG01000178">
    <property type="protein sequence ID" value="ORY29703.1"/>
    <property type="molecule type" value="Genomic_DNA"/>
</dbReference>
<comment type="caution">
    <text evidence="3">The sequence shown here is derived from an EMBL/GenBank/DDBJ whole genome shotgun (WGS) entry which is preliminary data.</text>
</comment>
<keyword evidence="4" id="KW-1185">Reference proteome</keyword>
<organism evidence="3 4">
    <name type="scientific">Neocallimastix californiae</name>
    <dbReference type="NCBI Taxonomy" id="1754190"/>
    <lineage>
        <taxon>Eukaryota</taxon>
        <taxon>Fungi</taxon>
        <taxon>Fungi incertae sedis</taxon>
        <taxon>Chytridiomycota</taxon>
        <taxon>Chytridiomycota incertae sedis</taxon>
        <taxon>Neocallimastigomycetes</taxon>
        <taxon>Neocallimastigales</taxon>
        <taxon>Neocallimastigaceae</taxon>
        <taxon>Neocallimastix</taxon>
    </lineage>
</organism>
<evidence type="ECO:0000313" key="4">
    <source>
        <dbReference type="Proteomes" id="UP000193920"/>
    </source>
</evidence>
<gene>
    <name evidence="3" type="ORF">LY90DRAFT_512800</name>
</gene>
<name>A0A1Y2B4E2_9FUNG</name>